<protein>
    <recommendedName>
        <fullName evidence="4">DUF3352 domain-containing protein</fullName>
    </recommendedName>
</protein>
<evidence type="ECO:0000313" key="3">
    <source>
        <dbReference type="Proteomes" id="UP000676565"/>
    </source>
</evidence>
<dbReference type="RefSeq" id="WP_210660005.1">
    <property type="nucleotide sequence ID" value="NZ_JAGKQQ010000001.1"/>
</dbReference>
<name>A0ABS5C051_9BACT</name>
<feature type="chain" id="PRO_5045795959" description="DUF3352 domain-containing protein" evidence="1">
    <location>
        <begin position="21"/>
        <end position="656"/>
    </location>
</feature>
<evidence type="ECO:0008006" key="4">
    <source>
        <dbReference type="Google" id="ProtNLM"/>
    </source>
</evidence>
<keyword evidence="3" id="KW-1185">Reference proteome</keyword>
<reference evidence="2 3" key="1">
    <citation type="submission" date="2021-04" db="EMBL/GenBank/DDBJ databases">
        <authorList>
            <person name="Ivanova A."/>
        </authorList>
    </citation>
    <scope>NUCLEOTIDE SEQUENCE [LARGE SCALE GENOMIC DNA]</scope>
    <source>
        <strain evidence="2 3">G18</strain>
    </source>
</reference>
<proteinExistence type="predicted"/>
<dbReference type="EMBL" id="JAGKQQ010000001">
    <property type="protein sequence ID" value="MBP3959371.1"/>
    <property type="molecule type" value="Genomic_DNA"/>
</dbReference>
<gene>
    <name evidence="2" type="ORF">J8F10_29345</name>
</gene>
<organism evidence="2 3">
    <name type="scientific">Gemmata palustris</name>
    <dbReference type="NCBI Taxonomy" id="2822762"/>
    <lineage>
        <taxon>Bacteria</taxon>
        <taxon>Pseudomonadati</taxon>
        <taxon>Planctomycetota</taxon>
        <taxon>Planctomycetia</taxon>
        <taxon>Gemmatales</taxon>
        <taxon>Gemmataceae</taxon>
        <taxon>Gemmata</taxon>
    </lineage>
</organism>
<keyword evidence="1" id="KW-0732">Signal</keyword>
<evidence type="ECO:0000256" key="1">
    <source>
        <dbReference type="SAM" id="SignalP"/>
    </source>
</evidence>
<sequence>MPRSFALALVALAFASPAFAADGSPASDTAPERLLPPTTQFFVRWDGTTAHNEAYKKSIWGPVMAGPTGDSVRALVAMGPKLLGASVLADPLLDGKSPAELKTNLVDLKSAEKLIELIADKGVIVAGEVREPAPTIKGVGGALTGLLGGKLPSAAAILPDAQVIVIVPDVGDKAEVLYGSIRLLMRKGENQVEPFAANGRKGFRFVVPQEGAPPFPVHSAWWVEGKHFVFYTGTRPVETVMTEMTANAAKGGVTGHPLFQRALKTSEFETITRGFVDTGKVIGLAKSLAGPFVPGLKERLDGIGIGGLKAIVFTSGFDGKESRAVYEFDVPGERKGLAKALKNAPLGATDLPPMPPDVSRFSALRLDPASTYDAGLGLIEFLTMNEEFGVEDEVKKKGQADVIKARKDFMAREVDKFLGISMKDDLLPHLGDKFVVYQSPAEGLSVFGTVICVSCKDPAKVRAATDRIQRALEAIANSPIKVRKKMVKGVEVREFYARGFGVVTPTYAIVGEWLVVAAHPQAVQGMIFRAKGDLEQWKPDAETAKRLAKMPQDGCGLQFCNPKSTVQNLCCVGPLLVSTLGLRNQFSENNETDFDPIDVGIVPNGHELSRHLFPNLTVTRDDGKTIRVEVNESFSLPLEVLGVEPLIILSGLGLAF</sequence>
<accession>A0ABS5C051</accession>
<evidence type="ECO:0000313" key="2">
    <source>
        <dbReference type="EMBL" id="MBP3959371.1"/>
    </source>
</evidence>
<comment type="caution">
    <text evidence="2">The sequence shown here is derived from an EMBL/GenBank/DDBJ whole genome shotgun (WGS) entry which is preliminary data.</text>
</comment>
<dbReference type="Proteomes" id="UP000676565">
    <property type="component" value="Unassembled WGS sequence"/>
</dbReference>
<feature type="signal peptide" evidence="1">
    <location>
        <begin position="1"/>
        <end position="20"/>
    </location>
</feature>